<feature type="domain" description="Yip1" evidence="6">
    <location>
        <begin position="60"/>
        <end position="205"/>
    </location>
</feature>
<dbReference type="InterPro" id="IPR006977">
    <property type="entry name" value="Yip1_dom"/>
</dbReference>
<evidence type="ECO:0000256" key="3">
    <source>
        <dbReference type="ARBA" id="ARBA00022989"/>
    </source>
</evidence>
<feature type="transmembrane region" description="Helical" evidence="5">
    <location>
        <begin position="191"/>
        <end position="213"/>
    </location>
</feature>
<evidence type="ECO:0000259" key="6">
    <source>
        <dbReference type="Pfam" id="PF04893"/>
    </source>
</evidence>
<keyword evidence="4 5" id="KW-0472">Membrane</keyword>
<evidence type="ECO:0000256" key="4">
    <source>
        <dbReference type="ARBA" id="ARBA00023136"/>
    </source>
</evidence>
<dbReference type="Proteomes" id="UP000032233">
    <property type="component" value="Unassembled WGS sequence"/>
</dbReference>
<feature type="transmembrane region" description="Helical" evidence="5">
    <location>
        <begin position="80"/>
        <end position="97"/>
    </location>
</feature>
<comment type="subcellular location">
    <subcellularLocation>
        <location evidence="1">Membrane</location>
        <topology evidence="1">Multi-pass membrane protein</topology>
    </subcellularLocation>
</comment>
<keyword evidence="8" id="KW-1185">Reference proteome</keyword>
<keyword evidence="2 5" id="KW-0812">Transmembrane</keyword>
<evidence type="ECO:0000256" key="5">
    <source>
        <dbReference type="SAM" id="Phobius"/>
    </source>
</evidence>
<evidence type="ECO:0000256" key="2">
    <source>
        <dbReference type="ARBA" id="ARBA00022692"/>
    </source>
</evidence>
<dbReference type="Pfam" id="PF04893">
    <property type="entry name" value="Yip1"/>
    <property type="match status" value="1"/>
</dbReference>
<dbReference type="InParanoid" id="A0A0D2GIM5"/>
<feature type="transmembrane region" description="Helical" evidence="5">
    <location>
        <begin position="109"/>
        <end position="133"/>
    </location>
</feature>
<sequence>MFDIEPSLNSNSDIICNKNSKPTQCQKTKIKSKHFTKEAENPVWVPNNRGIISFFKTTFRFLFMPSKTFSAPADKGKLQATFFALTWQIVAIFSIYFSEIYHINNTYLVFQIILSSAALYLSAAFNHFLLFIVRGTKNGFWETYRVECYSHAGGIFCIIPKTGIIIAGIWYFFILVNGLAIVHGTERWRVILGYSVLILIPVAIAGFVCDLILSDPDQLHSILKNIQKQIQAQEI</sequence>
<dbReference type="AlphaFoldDB" id="A0A0D2GIM5"/>
<keyword evidence="3 5" id="KW-1133">Transmembrane helix</keyword>
<name>A0A0D2GIM5_9BACT</name>
<evidence type="ECO:0000313" key="8">
    <source>
        <dbReference type="Proteomes" id="UP000032233"/>
    </source>
</evidence>
<feature type="transmembrane region" description="Helical" evidence="5">
    <location>
        <begin position="154"/>
        <end position="179"/>
    </location>
</feature>
<proteinExistence type="predicted"/>
<comment type="caution">
    <text evidence="7">The sequence shown here is derived from an EMBL/GenBank/DDBJ whole genome shotgun (WGS) entry which is preliminary data.</text>
</comment>
<protein>
    <recommendedName>
        <fullName evidence="6">Yip1 domain-containing protein</fullName>
    </recommendedName>
</protein>
<evidence type="ECO:0000313" key="7">
    <source>
        <dbReference type="EMBL" id="KIX14667.1"/>
    </source>
</evidence>
<accession>A0A0D2GIM5</accession>
<gene>
    <name evidence="7" type="ORF">X474_08435</name>
</gene>
<reference evidence="7 8" key="1">
    <citation type="submission" date="2013-11" db="EMBL/GenBank/DDBJ databases">
        <title>Metagenomic analysis of a methanogenic consortium involved in long chain n-alkane degradation.</title>
        <authorList>
            <person name="Davidova I.A."/>
            <person name="Callaghan A.V."/>
            <person name="Wawrik B."/>
            <person name="Pruitt S."/>
            <person name="Marks C."/>
            <person name="Duncan K.E."/>
            <person name="Suflita J.M."/>
        </authorList>
    </citation>
    <scope>NUCLEOTIDE SEQUENCE [LARGE SCALE GENOMIC DNA]</scope>
    <source>
        <strain evidence="7 8">SPR</strain>
    </source>
</reference>
<evidence type="ECO:0000256" key="1">
    <source>
        <dbReference type="ARBA" id="ARBA00004141"/>
    </source>
</evidence>
<organism evidence="7 8">
    <name type="scientific">Dethiosulfatarculus sandiegensis</name>
    <dbReference type="NCBI Taxonomy" id="1429043"/>
    <lineage>
        <taxon>Bacteria</taxon>
        <taxon>Pseudomonadati</taxon>
        <taxon>Thermodesulfobacteriota</taxon>
        <taxon>Desulfarculia</taxon>
        <taxon>Desulfarculales</taxon>
        <taxon>Desulfarculaceae</taxon>
        <taxon>Dethiosulfatarculus</taxon>
    </lineage>
</organism>
<dbReference type="EMBL" id="AZAC01000010">
    <property type="protein sequence ID" value="KIX14667.1"/>
    <property type="molecule type" value="Genomic_DNA"/>
</dbReference>
<dbReference type="GO" id="GO:0016020">
    <property type="term" value="C:membrane"/>
    <property type="evidence" value="ECO:0007669"/>
    <property type="project" value="UniProtKB-SubCell"/>
</dbReference>